<dbReference type="Proteomes" id="UP000254519">
    <property type="component" value="Unassembled WGS sequence"/>
</dbReference>
<keyword evidence="2" id="KW-1185">Reference proteome</keyword>
<reference evidence="1 2" key="1">
    <citation type="submission" date="2018-06" db="EMBL/GenBank/DDBJ databases">
        <authorList>
            <consortium name="Pathogen Informatics"/>
            <person name="Doyle S."/>
        </authorList>
    </citation>
    <scope>NUCLEOTIDE SEQUENCE [LARGE SCALE GENOMIC DNA]</scope>
    <source>
        <strain evidence="2">ATCC 11859 / DSM 33 / NCIB 8841 / NCTC 4822</strain>
    </source>
</reference>
<evidence type="ECO:0000313" key="2">
    <source>
        <dbReference type="Proteomes" id="UP000254519"/>
    </source>
</evidence>
<sequence>MPGISERTVQKVMQKYGWSCRVKVKKRKVTGQPAYVADNILHRDFHATAPLQKLVTDITYLPFGQSMLYLQVLWIYTMEKLLLIRLMVNRIYHVF</sequence>
<dbReference type="EMBL" id="UGYZ01000001">
    <property type="protein sequence ID" value="SUI97719.1"/>
    <property type="molecule type" value="Genomic_DNA"/>
</dbReference>
<dbReference type="AlphaFoldDB" id="A0A380B9S8"/>
<accession>A0A380B9S8</accession>
<gene>
    <name evidence="1" type="ORF">NCTC4822_00008</name>
</gene>
<evidence type="ECO:0008006" key="3">
    <source>
        <dbReference type="Google" id="ProtNLM"/>
    </source>
</evidence>
<name>A0A380B9S8_SPOPA</name>
<protein>
    <recommendedName>
        <fullName evidence="3">HTH-like domain-containing protein</fullName>
    </recommendedName>
</protein>
<proteinExistence type="predicted"/>
<evidence type="ECO:0000313" key="1">
    <source>
        <dbReference type="EMBL" id="SUI97719.1"/>
    </source>
</evidence>
<organism evidence="1 2">
    <name type="scientific">Sporosarcina pasteurii</name>
    <name type="common">Bacillus pasteurii</name>
    <dbReference type="NCBI Taxonomy" id="1474"/>
    <lineage>
        <taxon>Bacteria</taxon>
        <taxon>Bacillati</taxon>
        <taxon>Bacillota</taxon>
        <taxon>Bacilli</taxon>
        <taxon>Bacillales</taxon>
        <taxon>Caryophanaceae</taxon>
        <taxon>Sporosarcina</taxon>
    </lineage>
</organism>